<dbReference type="RefSeq" id="WP_091135822.1">
    <property type="nucleotide sequence ID" value="NZ_FMVJ01000008.1"/>
</dbReference>
<evidence type="ECO:0000313" key="1">
    <source>
        <dbReference type="EMBL" id="SCY93373.1"/>
    </source>
</evidence>
<dbReference type="InterPro" id="IPR035709">
    <property type="entry name" value="YoaB-like"/>
</dbReference>
<name>A0A1G5JYA5_9HYPH</name>
<dbReference type="AlphaFoldDB" id="A0A1G5JYA5"/>
<proteinExistence type="predicted"/>
<reference evidence="2" key="1">
    <citation type="submission" date="2016-10" db="EMBL/GenBank/DDBJ databases">
        <authorList>
            <person name="Varghese N."/>
            <person name="Submissions S."/>
        </authorList>
    </citation>
    <scope>NUCLEOTIDE SEQUENCE [LARGE SCALE GENOMIC DNA]</scope>
    <source>
        <strain evidence="2">CGMCC 1.7666</strain>
    </source>
</reference>
<dbReference type="PANTHER" id="PTHR47328">
    <property type="match status" value="1"/>
</dbReference>
<dbReference type="InterPro" id="IPR006175">
    <property type="entry name" value="YjgF/YER057c/UK114"/>
</dbReference>
<dbReference type="EMBL" id="FMVJ01000008">
    <property type="protein sequence ID" value="SCY93373.1"/>
    <property type="molecule type" value="Genomic_DNA"/>
</dbReference>
<dbReference type="STRING" id="549386.SAMN02927923_02916"/>
<dbReference type="InterPro" id="IPR035959">
    <property type="entry name" value="RutC-like_sf"/>
</dbReference>
<dbReference type="Proteomes" id="UP000199569">
    <property type="component" value="Unassembled WGS sequence"/>
</dbReference>
<dbReference type="PANTHER" id="PTHR47328:SF1">
    <property type="entry name" value="RUTC FAMILY PROTEIN YOAB"/>
    <property type="match status" value="1"/>
</dbReference>
<dbReference type="Gene3D" id="3.30.1330.40">
    <property type="entry name" value="RutC-like"/>
    <property type="match status" value="1"/>
</dbReference>
<organism evidence="1 2">
    <name type="scientific">Microvirga guangxiensis</name>
    <dbReference type="NCBI Taxonomy" id="549386"/>
    <lineage>
        <taxon>Bacteria</taxon>
        <taxon>Pseudomonadati</taxon>
        <taxon>Pseudomonadota</taxon>
        <taxon>Alphaproteobacteria</taxon>
        <taxon>Hyphomicrobiales</taxon>
        <taxon>Methylobacteriaceae</taxon>
        <taxon>Microvirga</taxon>
    </lineage>
</organism>
<dbReference type="SUPFAM" id="SSF55298">
    <property type="entry name" value="YjgF-like"/>
    <property type="match status" value="1"/>
</dbReference>
<dbReference type="OrthoDB" id="9803101at2"/>
<evidence type="ECO:0000313" key="2">
    <source>
        <dbReference type="Proteomes" id="UP000199569"/>
    </source>
</evidence>
<keyword evidence="2" id="KW-1185">Reference proteome</keyword>
<accession>A0A1G5JYA5</accession>
<gene>
    <name evidence="1" type="ORF">SAMN02927923_02916</name>
</gene>
<dbReference type="CDD" id="cd06150">
    <property type="entry name" value="YjgF_YER057c_UK114_like_2"/>
    <property type="match status" value="1"/>
</dbReference>
<dbReference type="Pfam" id="PF01042">
    <property type="entry name" value="Ribonuc_L-PSP"/>
    <property type="match status" value="1"/>
</dbReference>
<sequence>MTEVVRIERLKRTSMVSIHNGIAYVAGMCGNKGESIQDQTRVALEKVDRWLKEAGTDKSKILRATVWISDRAHFDAMNEVWEQWVDPENQPSRAAGVVPPAAEGYDVEIIVTAAI</sequence>
<protein>
    <submittedName>
        <fullName evidence="1">Enamine deaminase RidA, house cleaning of reactive enamine intermediates, YjgF/YER057c/UK114 family</fullName>
    </submittedName>
</protein>